<protein>
    <submittedName>
        <fullName evidence="1">Uncharacterized protein</fullName>
    </submittedName>
</protein>
<organism evidence="1 2">
    <name type="scientific">Siminovitchia thermophila</name>
    <dbReference type="NCBI Taxonomy" id="1245522"/>
    <lineage>
        <taxon>Bacteria</taxon>
        <taxon>Bacillati</taxon>
        <taxon>Bacillota</taxon>
        <taxon>Bacilli</taxon>
        <taxon>Bacillales</taxon>
        <taxon>Bacillaceae</taxon>
        <taxon>Siminovitchia</taxon>
    </lineage>
</organism>
<evidence type="ECO:0000313" key="2">
    <source>
        <dbReference type="Proteomes" id="UP000823485"/>
    </source>
</evidence>
<comment type="caution">
    <text evidence="1">The sequence shown here is derived from an EMBL/GenBank/DDBJ whole genome shotgun (WGS) entry which is preliminary data.</text>
</comment>
<sequence length="40" mass="4787">MSVIEYLESLLEEEKIDDENKEEKRDEVETAIREKFGDKV</sequence>
<reference evidence="1 2" key="1">
    <citation type="submission" date="2021-01" db="EMBL/GenBank/DDBJ databases">
        <title>Genomic Encyclopedia of Type Strains, Phase IV (KMG-IV): sequencing the most valuable type-strain genomes for metagenomic binning, comparative biology and taxonomic classification.</title>
        <authorList>
            <person name="Goeker M."/>
        </authorList>
    </citation>
    <scope>NUCLEOTIDE SEQUENCE [LARGE SCALE GENOMIC DNA]</scope>
    <source>
        <strain evidence="1 2">DSM 105453</strain>
    </source>
</reference>
<dbReference type="RefSeq" id="WP_268920932.1">
    <property type="nucleotide sequence ID" value="NZ_JAFBFH010000001.1"/>
</dbReference>
<keyword evidence="2" id="KW-1185">Reference proteome</keyword>
<dbReference type="Proteomes" id="UP000823485">
    <property type="component" value="Unassembled WGS sequence"/>
</dbReference>
<accession>A0ABS2R0V5</accession>
<name>A0ABS2R0V5_9BACI</name>
<evidence type="ECO:0000313" key="1">
    <source>
        <dbReference type="EMBL" id="MBM7713276.1"/>
    </source>
</evidence>
<gene>
    <name evidence="1" type="ORF">JOC94_000242</name>
</gene>
<proteinExistence type="predicted"/>
<dbReference type="EMBL" id="JAFBFH010000001">
    <property type="protein sequence ID" value="MBM7713276.1"/>
    <property type="molecule type" value="Genomic_DNA"/>
</dbReference>